<accession>A0A8H7S928</accession>
<keyword evidence="2" id="KW-0812">Transmembrane</keyword>
<dbReference type="Pfam" id="PF02466">
    <property type="entry name" value="Tim17"/>
    <property type="match status" value="1"/>
</dbReference>
<keyword evidence="4" id="KW-1133">Transmembrane helix</keyword>
<evidence type="ECO:0000313" key="7">
    <source>
        <dbReference type="EMBL" id="KAG2225019.1"/>
    </source>
</evidence>
<evidence type="ECO:0000256" key="6">
    <source>
        <dbReference type="ARBA" id="ARBA00023136"/>
    </source>
</evidence>
<dbReference type="AlphaFoldDB" id="A0A8H7S928"/>
<dbReference type="Proteomes" id="UP000646827">
    <property type="component" value="Unassembled WGS sequence"/>
</dbReference>
<keyword evidence="5" id="KW-0496">Mitochondrion</keyword>
<keyword evidence="3" id="KW-0999">Mitochondrion inner membrane</keyword>
<keyword evidence="8" id="KW-1185">Reference proteome</keyword>
<evidence type="ECO:0000256" key="2">
    <source>
        <dbReference type="ARBA" id="ARBA00022692"/>
    </source>
</evidence>
<sequence>MTAHDNKDCLYEAGKTTLIAGSLGLVVSAMQNTVQKHKEGAKGVFTRTGGTIGIFAAMGGIFAITECTVKDIRGQDDALNAGIAGCAAGLAAGVKTGSIAKMCAACAGVGATMFAYEYSGELKGSLAGKSLEERKEVRDSFFKGYKKAEEQA</sequence>
<dbReference type="InterPro" id="IPR039205">
    <property type="entry name" value="NDUFA11"/>
</dbReference>
<dbReference type="EMBL" id="JAEPRB010000033">
    <property type="protein sequence ID" value="KAG2225019.1"/>
    <property type="molecule type" value="Genomic_DNA"/>
</dbReference>
<dbReference type="GO" id="GO:0006120">
    <property type="term" value="P:mitochondrial electron transport, NADH to ubiquinone"/>
    <property type="evidence" value="ECO:0007669"/>
    <property type="project" value="InterPro"/>
</dbReference>
<reference evidence="7 8" key="1">
    <citation type="submission" date="2020-12" db="EMBL/GenBank/DDBJ databases">
        <title>Metabolic potential, ecology and presence of endohyphal bacteria is reflected in genomic diversity of Mucoromycotina.</title>
        <authorList>
            <person name="Muszewska A."/>
            <person name="Okrasinska A."/>
            <person name="Steczkiewicz K."/>
            <person name="Drgas O."/>
            <person name="Orlowska M."/>
            <person name="Perlinska-Lenart U."/>
            <person name="Aleksandrzak-Piekarczyk T."/>
            <person name="Szatraj K."/>
            <person name="Zielenkiewicz U."/>
            <person name="Pilsyk S."/>
            <person name="Malc E."/>
            <person name="Mieczkowski P."/>
            <person name="Kruszewska J.S."/>
            <person name="Biernat P."/>
            <person name="Pawlowska J."/>
        </authorList>
    </citation>
    <scope>NUCLEOTIDE SEQUENCE [LARGE SCALE GENOMIC DNA]</scope>
    <source>
        <strain evidence="7 8">CBS 142.35</strain>
    </source>
</reference>
<evidence type="ECO:0000256" key="3">
    <source>
        <dbReference type="ARBA" id="ARBA00022792"/>
    </source>
</evidence>
<comment type="caution">
    <text evidence="7">The sequence shown here is derived from an EMBL/GenBank/DDBJ whole genome shotgun (WGS) entry which is preliminary data.</text>
</comment>
<comment type="subcellular location">
    <subcellularLocation>
        <location evidence="1">Mitochondrion inner membrane</location>
        <topology evidence="1">Multi-pass membrane protein</topology>
    </subcellularLocation>
</comment>
<dbReference type="PANTHER" id="PTHR21382">
    <property type="entry name" value="NADH-UBIQUINONE OXIDOREDUCTASE SUBUNIT"/>
    <property type="match status" value="1"/>
</dbReference>
<keyword evidence="6" id="KW-0472">Membrane</keyword>
<evidence type="ECO:0000256" key="1">
    <source>
        <dbReference type="ARBA" id="ARBA00004448"/>
    </source>
</evidence>
<name>A0A8H7S928_9FUNG</name>
<evidence type="ECO:0008006" key="9">
    <source>
        <dbReference type="Google" id="ProtNLM"/>
    </source>
</evidence>
<dbReference type="PANTHER" id="PTHR21382:SF1">
    <property type="entry name" value="NADH DEHYDROGENASE [UBIQUINONE] 1 ALPHA SUBCOMPLEX SUBUNIT 11"/>
    <property type="match status" value="1"/>
</dbReference>
<dbReference type="GO" id="GO:0005743">
    <property type="term" value="C:mitochondrial inner membrane"/>
    <property type="evidence" value="ECO:0007669"/>
    <property type="project" value="UniProtKB-SubCell"/>
</dbReference>
<evidence type="ECO:0000313" key="8">
    <source>
        <dbReference type="Proteomes" id="UP000646827"/>
    </source>
</evidence>
<protein>
    <recommendedName>
        <fullName evidence="9">NADH dehydrogenase [ubiquinone] 1 alpha subcomplex subunit 11</fullName>
    </recommendedName>
</protein>
<gene>
    <name evidence="7" type="ORF">INT45_003219</name>
</gene>
<evidence type="ECO:0000256" key="4">
    <source>
        <dbReference type="ARBA" id="ARBA00022989"/>
    </source>
</evidence>
<dbReference type="GO" id="GO:0045271">
    <property type="term" value="C:respiratory chain complex I"/>
    <property type="evidence" value="ECO:0007669"/>
    <property type="project" value="InterPro"/>
</dbReference>
<evidence type="ECO:0000256" key="5">
    <source>
        <dbReference type="ARBA" id="ARBA00023128"/>
    </source>
</evidence>
<dbReference type="OrthoDB" id="1913277at2759"/>
<organism evidence="7 8">
    <name type="scientific">Circinella minor</name>
    <dbReference type="NCBI Taxonomy" id="1195481"/>
    <lineage>
        <taxon>Eukaryota</taxon>
        <taxon>Fungi</taxon>
        <taxon>Fungi incertae sedis</taxon>
        <taxon>Mucoromycota</taxon>
        <taxon>Mucoromycotina</taxon>
        <taxon>Mucoromycetes</taxon>
        <taxon>Mucorales</taxon>
        <taxon>Lichtheimiaceae</taxon>
        <taxon>Circinella</taxon>
    </lineage>
</organism>
<proteinExistence type="predicted"/>